<feature type="region of interest" description="Disordered" evidence="1">
    <location>
        <begin position="57"/>
        <end position="83"/>
    </location>
</feature>
<evidence type="ECO:0000313" key="3">
    <source>
        <dbReference type="Proteomes" id="UP000076154"/>
    </source>
</evidence>
<evidence type="ECO:0000256" key="1">
    <source>
        <dbReference type="SAM" id="MobiDB-lite"/>
    </source>
</evidence>
<dbReference type="Proteomes" id="UP000076154">
    <property type="component" value="Unassembled WGS sequence"/>
</dbReference>
<protein>
    <submittedName>
        <fullName evidence="2">Uncharacterized protein</fullName>
    </submittedName>
</protein>
<dbReference type="InParanoid" id="A0A369JX25"/>
<evidence type="ECO:0000313" key="2">
    <source>
        <dbReference type="EMBL" id="RDB26328.1"/>
    </source>
</evidence>
<feature type="compositionally biased region" description="Basic residues" evidence="1">
    <location>
        <begin position="66"/>
        <end position="75"/>
    </location>
</feature>
<accession>A0A369JX25</accession>
<dbReference type="EMBL" id="LUEZ02000040">
    <property type="protein sequence ID" value="RDB26328.1"/>
    <property type="molecule type" value="Genomic_DNA"/>
</dbReference>
<dbReference type="OrthoDB" id="3063716at2759"/>
<name>A0A369JX25_HYPMA</name>
<proteinExistence type="predicted"/>
<gene>
    <name evidence="2" type="ORF">Hypma_006923</name>
</gene>
<comment type="caution">
    <text evidence="2">The sequence shown here is derived from an EMBL/GenBank/DDBJ whole genome shotgun (WGS) entry which is preliminary data.</text>
</comment>
<organism evidence="2 3">
    <name type="scientific">Hypsizygus marmoreus</name>
    <name type="common">White beech mushroom</name>
    <name type="synonym">Agaricus marmoreus</name>
    <dbReference type="NCBI Taxonomy" id="39966"/>
    <lineage>
        <taxon>Eukaryota</taxon>
        <taxon>Fungi</taxon>
        <taxon>Dikarya</taxon>
        <taxon>Basidiomycota</taxon>
        <taxon>Agaricomycotina</taxon>
        <taxon>Agaricomycetes</taxon>
        <taxon>Agaricomycetidae</taxon>
        <taxon>Agaricales</taxon>
        <taxon>Tricholomatineae</taxon>
        <taxon>Lyophyllaceae</taxon>
        <taxon>Hypsizygus</taxon>
    </lineage>
</organism>
<sequence length="305" mass="34925">MAPRFANPHFLPDDTTLVSRKRIYSYDSDVSDADEVQKPSNPNQELVGALNHLIHKSLEVPDQHQTHGRSKKRRKTEKEPEICTSEEEDLISFRLVANLPHPISLQPRPPPPPITREPECEDNEVQGLLRMEHAQSVAIDPARIINESKTLSIPRFGETRKLQRLRVTLPPSPPPMLIVERDQLPRATRPPVPPFQLNRHPYGPRNSDLTDHLSSKSMHCPLVRIDRPPSNTVEVENKRKRHRRGKLFQKERPPPSFWRPNPPCSGKSLGYAMGYPCSIEALENGTDERSGYQRDTMRTCTYFTV</sequence>
<keyword evidence="3" id="KW-1185">Reference proteome</keyword>
<reference evidence="2" key="1">
    <citation type="submission" date="2018-04" db="EMBL/GenBank/DDBJ databases">
        <title>Whole genome sequencing of Hypsizygus marmoreus.</title>
        <authorList>
            <person name="Choi I.-G."/>
            <person name="Min B."/>
            <person name="Kim J.-G."/>
            <person name="Kim S."/>
            <person name="Oh Y.-L."/>
            <person name="Kong W.-S."/>
            <person name="Park H."/>
            <person name="Jeong J."/>
            <person name="Song E.-S."/>
        </authorList>
    </citation>
    <scope>NUCLEOTIDE SEQUENCE [LARGE SCALE GENOMIC DNA]</scope>
    <source>
        <strain evidence="2">51987-8</strain>
    </source>
</reference>
<dbReference type="AlphaFoldDB" id="A0A369JX25"/>